<sequence>MHVQLLVTHTDFCIHNLERELNNVGIQYRIDYIEDNPKQMNANHIRHSPSIFIEDKLVFRYQPSPTELKTLLANEN</sequence>
<protein>
    <submittedName>
        <fullName evidence="1">Thioredoxin family protein</fullName>
    </submittedName>
</protein>
<evidence type="ECO:0000313" key="2">
    <source>
        <dbReference type="Proteomes" id="UP000315947"/>
    </source>
</evidence>
<evidence type="ECO:0000313" key="1">
    <source>
        <dbReference type="EMBL" id="QDO82974.1"/>
    </source>
</evidence>
<proteinExistence type="predicted"/>
<dbReference type="EMBL" id="CP041614">
    <property type="protein sequence ID" value="QDO82974.1"/>
    <property type="molecule type" value="Genomic_DNA"/>
</dbReference>
<reference evidence="1 2" key="1">
    <citation type="submission" date="2019-07" db="EMBL/GenBank/DDBJ databases">
        <title>Shewanella sp. YLB-06 whole genomic sequence.</title>
        <authorList>
            <person name="Yu L."/>
        </authorList>
    </citation>
    <scope>NUCLEOTIDE SEQUENCE [LARGE SCALE GENOMIC DNA]</scope>
    <source>
        <strain evidence="1 2">YLB-06</strain>
    </source>
</reference>
<accession>A0ABX5WV57</accession>
<dbReference type="RefSeq" id="WP_144045359.1">
    <property type="nucleotide sequence ID" value="NZ_CP041614.1"/>
</dbReference>
<name>A0ABX5WV57_9GAMM</name>
<gene>
    <name evidence="1" type="ORF">FM037_06700</name>
</gene>
<dbReference type="Proteomes" id="UP000315947">
    <property type="component" value="Chromosome"/>
</dbReference>
<organism evidence="1 2">
    <name type="scientific">Shewanella psychropiezotolerans</name>
    <dbReference type="NCBI Taxonomy" id="2593655"/>
    <lineage>
        <taxon>Bacteria</taxon>
        <taxon>Pseudomonadati</taxon>
        <taxon>Pseudomonadota</taxon>
        <taxon>Gammaproteobacteria</taxon>
        <taxon>Alteromonadales</taxon>
        <taxon>Shewanellaceae</taxon>
        <taxon>Shewanella</taxon>
    </lineage>
</organism>
<keyword evidence="2" id="KW-1185">Reference proteome</keyword>